<keyword evidence="2" id="KW-1185">Reference proteome</keyword>
<proteinExistence type="predicted"/>
<comment type="caution">
    <text evidence="1">The sequence shown here is derived from an EMBL/GenBank/DDBJ whole genome shotgun (WGS) entry which is preliminary data.</text>
</comment>
<sequence>MSDLRFHRIRNSFQRQYTNPIHRTPQRIQFRRSSRCSGSCQKESQYPRFSEDLNLNDLNLGDSLSSHAYQSIFNSSNSKNILTHDTSSPLSLQPKTKTRNHIKKHHTRIESLDILVKHCESMRVASKTSRILLKHNRKACNSIKRIKKDIESCQKINPELASTQKTERNLKMDAQILRLELGLETEKHQGKRKKIWKFATPAITKKTERLIQAIEKHFESRKNLKK</sequence>
<evidence type="ECO:0000313" key="2">
    <source>
        <dbReference type="Proteomes" id="UP000187209"/>
    </source>
</evidence>
<reference evidence="1 2" key="1">
    <citation type="submission" date="2016-11" db="EMBL/GenBank/DDBJ databases">
        <title>The macronuclear genome of Stentor coeruleus: a giant cell with tiny introns.</title>
        <authorList>
            <person name="Slabodnick M."/>
            <person name="Ruby J.G."/>
            <person name="Reiff S.B."/>
            <person name="Swart E.C."/>
            <person name="Gosai S."/>
            <person name="Prabakaran S."/>
            <person name="Witkowska E."/>
            <person name="Larue G.E."/>
            <person name="Fisher S."/>
            <person name="Freeman R.M."/>
            <person name="Gunawardena J."/>
            <person name="Chu W."/>
            <person name="Stover N.A."/>
            <person name="Gregory B.D."/>
            <person name="Nowacki M."/>
            <person name="Derisi J."/>
            <person name="Roy S.W."/>
            <person name="Marshall W.F."/>
            <person name="Sood P."/>
        </authorList>
    </citation>
    <scope>NUCLEOTIDE SEQUENCE [LARGE SCALE GENOMIC DNA]</scope>
    <source>
        <strain evidence="1">WM001</strain>
    </source>
</reference>
<organism evidence="1 2">
    <name type="scientific">Stentor coeruleus</name>
    <dbReference type="NCBI Taxonomy" id="5963"/>
    <lineage>
        <taxon>Eukaryota</taxon>
        <taxon>Sar</taxon>
        <taxon>Alveolata</taxon>
        <taxon>Ciliophora</taxon>
        <taxon>Postciliodesmatophora</taxon>
        <taxon>Heterotrichea</taxon>
        <taxon>Heterotrichida</taxon>
        <taxon>Stentoridae</taxon>
        <taxon>Stentor</taxon>
    </lineage>
</organism>
<accession>A0A1R2BYY6</accession>
<dbReference type="AlphaFoldDB" id="A0A1R2BYY6"/>
<gene>
    <name evidence="1" type="ORF">SteCoe_17389</name>
</gene>
<dbReference type="EMBL" id="MPUH01000357">
    <property type="protein sequence ID" value="OMJ82006.1"/>
    <property type="molecule type" value="Genomic_DNA"/>
</dbReference>
<name>A0A1R2BYY6_9CILI</name>
<evidence type="ECO:0000313" key="1">
    <source>
        <dbReference type="EMBL" id="OMJ82006.1"/>
    </source>
</evidence>
<dbReference type="Proteomes" id="UP000187209">
    <property type="component" value="Unassembled WGS sequence"/>
</dbReference>
<protein>
    <submittedName>
        <fullName evidence="1">Uncharacterized protein</fullName>
    </submittedName>
</protein>